<evidence type="ECO:0008006" key="4">
    <source>
        <dbReference type="Google" id="ProtNLM"/>
    </source>
</evidence>
<gene>
    <name evidence="3" type="ORF">JR316_004053</name>
</gene>
<dbReference type="AlphaFoldDB" id="A0A8H8CPC8"/>
<proteinExistence type="predicted"/>
<comment type="caution">
    <text evidence="3">The sequence shown here is derived from an EMBL/GenBank/DDBJ whole genome shotgun (WGS) entry which is preliminary data.</text>
</comment>
<dbReference type="OrthoDB" id="3052647at2759"/>
<feature type="compositionally biased region" description="Low complexity" evidence="1">
    <location>
        <begin position="283"/>
        <end position="293"/>
    </location>
</feature>
<evidence type="ECO:0000256" key="2">
    <source>
        <dbReference type="SAM" id="Phobius"/>
    </source>
</evidence>
<feature type="region of interest" description="Disordered" evidence="1">
    <location>
        <begin position="374"/>
        <end position="393"/>
    </location>
</feature>
<dbReference type="EMBL" id="JAFIQS010000003">
    <property type="protein sequence ID" value="KAG5171964.1"/>
    <property type="molecule type" value="Genomic_DNA"/>
</dbReference>
<name>A0A8H8CPC8_PSICU</name>
<evidence type="ECO:0000256" key="1">
    <source>
        <dbReference type="SAM" id="MobiDB-lite"/>
    </source>
</evidence>
<feature type="region of interest" description="Disordered" evidence="1">
    <location>
        <begin position="283"/>
        <end position="304"/>
    </location>
</feature>
<feature type="transmembrane region" description="Helical" evidence="2">
    <location>
        <begin position="315"/>
        <end position="337"/>
    </location>
</feature>
<evidence type="ECO:0000313" key="3">
    <source>
        <dbReference type="EMBL" id="KAG5171964.1"/>
    </source>
</evidence>
<organism evidence="3">
    <name type="scientific">Psilocybe cubensis</name>
    <name type="common">Psychedelic mushroom</name>
    <name type="synonym">Stropharia cubensis</name>
    <dbReference type="NCBI Taxonomy" id="181762"/>
    <lineage>
        <taxon>Eukaryota</taxon>
        <taxon>Fungi</taxon>
        <taxon>Dikarya</taxon>
        <taxon>Basidiomycota</taxon>
        <taxon>Agaricomycotina</taxon>
        <taxon>Agaricomycetes</taxon>
        <taxon>Agaricomycetidae</taxon>
        <taxon>Agaricales</taxon>
        <taxon>Agaricineae</taxon>
        <taxon>Strophariaceae</taxon>
        <taxon>Psilocybe</taxon>
    </lineage>
</organism>
<dbReference type="Gene3D" id="2.60.120.260">
    <property type="entry name" value="Galactose-binding domain-like"/>
    <property type="match status" value="1"/>
</dbReference>
<reference evidence="3" key="1">
    <citation type="submission" date="2021-02" db="EMBL/GenBank/DDBJ databases">
        <title>Psilocybe cubensis genome.</title>
        <authorList>
            <person name="Mckernan K.J."/>
            <person name="Crawford S."/>
            <person name="Trippe A."/>
            <person name="Kane L.T."/>
            <person name="Mclaughlin S."/>
        </authorList>
    </citation>
    <scope>NUCLEOTIDE SEQUENCE [LARGE SCALE GENOMIC DNA]</scope>
    <source>
        <strain evidence="3">MGC-MH-2018</strain>
    </source>
</reference>
<accession>A0A8H8CPC8</accession>
<sequence length="475" mass="51882">MSSRRAIAVDDTDSRIQYTGSGWFQDPGPHDNVGNYGPAYKSTLHGTISDGSLSFNFAGTQIIVYGLINVHNNSGVLDPGWQCFVDNINIGNTSTFMGMDNHWQLCSQDGLLDAPHILTVNITVTNQQTFWFDNIQYVPSSSVPLDNEAIVLDHRDPELNYGSGWTPYADGTAATLTQSPTTTFTYSFIGVSLSWFSLIPTDYPRTATLARYTVDNYAPVQFSLNGLPTDSNSIQYNQKFFETPEFPMGTHQLIVTYLGNSSTTPLSLEYIVVQNGSFPSSSPSSASLAPTTTGNHTNGPKPAVLGRSNNIAKEVVGGVVGGIVLIILAIIAVSYFCRRDRKQSARHLYNHVGHDSENAVEPFQLVPSILPAPTIHPQNPLGIPNTASGKTKHRPIQHRLIPNQTTKKLKSIFPPRLIPGGNPPPTGSSQQEVSTLRQQNVTQQVMSPQQDNTRTRLPLRTNNGVVEILPTYTTT</sequence>
<keyword evidence="2" id="KW-0472">Membrane</keyword>
<protein>
    <recommendedName>
        <fullName evidence="4">Transmembrane protein</fullName>
    </recommendedName>
</protein>
<keyword evidence="2" id="KW-1133">Transmembrane helix</keyword>
<keyword evidence="2" id="KW-0812">Transmembrane</keyword>